<keyword evidence="2" id="KW-1185">Reference proteome</keyword>
<evidence type="ECO:0000313" key="1">
    <source>
        <dbReference type="EMBL" id="ADH65312.1"/>
    </source>
</evidence>
<dbReference type="RefSeq" id="WP_013159790.1">
    <property type="nucleotide sequence ID" value="NC_014213.1"/>
</dbReference>
<gene>
    <name evidence="1" type="ORF">Mesil_3510</name>
</gene>
<dbReference type="KEGG" id="msv:Mesil_3510"/>
<keyword evidence="1" id="KW-0614">Plasmid</keyword>
<name>D7BJF6_ALLS1</name>
<protein>
    <submittedName>
        <fullName evidence="1">Uncharacterized protein</fullName>
    </submittedName>
</protein>
<dbReference type="HOGENOM" id="CLU_590267_0_0_0"/>
<dbReference type="AlphaFoldDB" id="D7BJF6"/>
<dbReference type="EMBL" id="CP002043">
    <property type="protein sequence ID" value="ADH65312.1"/>
    <property type="molecule type" value="Genomic_DNA"/>
</dbReference>
<dbReference type="Proteomes" id="UP000001916">
    <property type="component" value="Plasmid pMESIL01"/>
</dbReference>
<proteinExistence type="predicted"/>
<evidence type="ECO:0000313" key="2">
    <source>
        <dbReference type="Proteomes" id="UP000001916"/>
    </source>
</evidence>
<organism evidence="1 2">
    <name type="scientific">Allomeiothermus silvanus (strain ATCC 700542 / DSM 9946 / NBRC 106475 / NCIMB 13440 / VI-R2)</name>
    <name type="common">Thermus silvanus</name>
    <dbReference type="NCBI Taxonomy" id="526227"/>
    <lineage>
        <taxon>Bacteria</taxon>
        <taxon>Thermotogati</taxon>
        <taxon>Deinococcota</taxon>
        <taxon>Deinococci</taxon>
        <taxon>Thermales</taxon>
        <taxon>Thermaceae</taxon>
        <taxon>Allomeiothermus</taxon>
    </lineage>
</organism>
<geneLocation type="plasmid" evidence="1 2">
    <name>pMESIL01</name>
</geneLocation>
<reference evidence="1 2" key="1">
    <citation type="journal article" date="2010" name="Stand. Genomic Sci.">
        <title>Complete genome sequence of Meiothermus silvanus type strain (VI-R2).</title>
        <authorList>
            <person name="Sikorski J."/>
            <person name="Tindall B.J."/>
            <person name="Lowry S."/>
            <person name="Lucas S."/>
            <person name="Nolan M."/>
            <person name="Copeland A."/>
            <person name="Glavina Del Rio T."/>
            <person name="Tice H."/>
            <person name="Cheng J.F."/>
            <person name="Han C."/>
            <person name="Pitluck S."/>
            <person name="Liolios K."/>
            <person name="Ivanova N."/>
            <person name="Mavromatis K."/>
            <person name="Mikhailova N."/>
            <person name="Pati A."/>
            <person name="Goodwin L."/>
            <person name="Chen A."/>
            <person name="Palaniappan K."/>
            <person name="Land M."/>
            <person name="Hauser L."/>
            <person name="Chang Y.J."/>
            <person name="Jeffries C.D."/>
            <person name="Rohde M."/>
            <person name="Goker M."/>
            <person name="Woyke T."/>
            <person name="Bristow J."/>
            <person name="Eisen J.A."/>
            <person name="Markowitz V."/>
            <person name="Hugenholtz P."/>
            <person name="Kyrpides N.C."/>
            <person name="Klenk H.P."/>
            <person name="Lapidus A."/>
        </authorList>
    </citation>
    <scope>NUCLEOTIDE SEQUENCE [LARGE SCALE GENOMIC DNA]</scope>
    <source>
        <strain evidence="2">ATCC 700542 / DSM 9946 / VI-R2</strain>
        <plasmid evidence="2">Plasmid pMESIL01</plasmid>
    </source>
</reference>
<dbReference type="OrthoDB" id="33919at2"/>
<accession>D7BJF6</accession>
<sequence>MPLKFGRLGVATKTYYVQKTGFPFYDACQLVGAMHLFFGSGASSLRDLCTHWELSGPVAGANLANYGERLKGKGLERIEQTTLAVLDELEASRGAVEGFFEARPPKTEVLKKAKQEGVSRYLEPAWLTGARSPDAAQYGVLASQRGLPSKRPVPEILVATLGLTQAALAYGNDEVTTVLPVLENSVQPMTPFTTFKQRYQHRAGGAISTVFAALGILADLGLRYRIQDFAFAYHGGRGFYYSGFLGLHRLCAAFAGVKEFAHEALGYLERTRSLEAGVPLDLARLLADFLKNPSMDTLAAMARAKARVLVDEDLPVYVRAAASELLGTMVSIQEAMQMADSRQIPPPSEALVKAVGEVFRGEHEGAWIGAYINLERADKPDKFYAEVAKILSRALARAEKERKWLAKNLKEAMDSLTSEEVLSAHDQRTFPAHKTAFLLRVLASMQYQPAKLKADEPVQGEEA</sequence>